<dbReference type="HOGENOM" id="CLU_1481368_0_0_12"/>
<name>I4B9V9_TURPD</name>
<accession>I4B9V9</accession>
<dbReference type="AlphaFoldDB" id="I4B9V9"/>
<protein>
    <recommendedName>
        <fullName evidence="3">DUF4365 domain-containing protein</fullName>
    </recommendedName>
</protein>
<proteinExistence type="predicted"/>
<reference evidence="1 2" key="1">
    <citation type="submission" date="2012-06" db="EMBL/GenBank/DDBJ databases">
        <title>The complete chromosome of genome of Turneriella parva DSM 21527.</title>
        <authorList>
            <consortium name="US DOE Joint Genome Institute (JGI-PGF)"/>
            <person name="Lucas S."/>
            <person name="Han J."/>
            <person name="Lapidus A."/>
            <person name="Bruce D."/>
            <person name="Goodwin L."/>
            <person name="Pitluck S."/>
            <person name="Peters L."/>
            <person name="Kyrpides N."/>
            <person name="Mavromatis K."/>
            <person name="Ivanova N."/>
            <person name="Mikhailova N."/>
            <person name="Chertkov O."/>
            <person name="Detter J.C."/>
            <person name="Tapia R."/>
            <person name="Han C."/>
            <person name="Land M."/>
            <person name="Hauser L."/>
            <person name="Markowitz V."/>
            <person name="Cheng J.-F."/>
            <person name="Hugenholtz P."/>
            <person name="Woyke T."/>
            <person name="Wu D."/>
            <person name="Gronow S."/>
            <person name="Wellnitz S."/>
            <person name="Brambilla E."/>
            <person name="Klenk H.-P."/>
            <person name="Eisen J.A."/>
        </authorList>
    </citation>
    <scope>NUCLEOTIDE SEQUENCE [LARGE SCALE GENOMIC DNA]</scope>
    <source>
        <strain evidence="2">ATCC BAA-1111 / DSM 21527 / NCTC 11395 / H</strain>
    </source>
</reference>
<evidence type="ECO:0000313" key="1">
    <source>
        <dbReference type="EMBL" id="AFM14066.1"/>
    </source>
</evidence>
<gene>
    <name evidence="1" type="ordered locus">Turpa_3429</name>
</gene>
<keyword evidence="2" id="KW-1185">Reference proteome</keyword>
<dbReference type="RefSeq" id="WP_014804559.1">
    <property type="nucleotide sequence ID" value="NC_018020.1"/>
</dbReference>
<evidence type="ECO:0000313" key="2">
    <source>
        <dbReference type="Proteomes" id="UP000006048"/>
    </source>
</evidence>
<dbReference type="EMBL" id="CP002959">
    <property type="protein sequence ID" value="AFM14066.1"/>
    <property type="molecule type" value="Genomic_DNA"/>
</dbReference>
<organism evidence="1 2">
    <name type="scientific">Turneriella parva (strain ATCC BAA-1111 / DSM 21527 / NCTC 11395 / H)</name>
    <name type="common">Leptospira parva</name>
    <dbReference type="NCBI Taxonomy" id="869212"/>
    <lineage>
        <taxon>Bacteria</taxon>
        <taxon>Pseudomonadati</taxon>
        <taxon>Spirochaetota</taxon>
        <taxon>Spirochaetia</taxon>
        <taxon>Leptospirales</taxon>
        <taxon>Leptospiraceae</taxon>
        <taxon>Turneriella</taxon>
    </lineage>
</organism>
<dbReference type="Proteomes" id="UP000006048">
    <property type="component" value="Chromosome"/>
</dbReference>
<dbReference type="KEGG" id="tpx:Turpa_3429"/>
<evidence type="ECO:0008006" key="3">
    <source>
        <dbReference type="Google" id="ProtNLM"/>
    </source>
</evidence>
<sequence>MKNLKQKAGHYEIQGETIAKFEFFDHGFNPYSRYLDIEKIDLILRRRQGQQVQYIEVQVKYGTLFNCGSKWEQLNFDLTSWRFFSLEEFSRPVSKDLFLAYVLSHPSGYKGDIFIFPVKVFQKLILASTRVQTKKGPKARMNISHCILDDRWYLRKQNGFTELTKETVLDVTKYRRNFGLKP</sequence>